<dbReference type="AlphaFoldDB" id="A0A6L2P1V7"/>
<name>A0A6L2P1V7_TANCI</name>
<reference evidence="2" key="1">
    <citation type="journal article" date="2019" name="Sci. Rep.">
        <title>Draft genome of Tanacetum cinerariifolium, the natural source of mosquito coil.</title>
        <authorList>
            <person name="Yamashiro T."/>
            <person name="Shiraishi A."/>
            <person name="Satake H."/>
            <person name="Nakayama K."/>
        </authorList>
    </citation>
    <scope>NUCLEOTIDE SEQUENCE</scope>
</reference>
<feature type="domain" description="Retrovirus-related Pol polyprotein from transposon TNT 1-94-like beta-barrel" evidence="1">
    <location>
        <begin position="433"/>
        <end position="507"/>
    </location>
</feature>
<dbReference type="EMBL" id="BKCJ010010614">
    <property type="protein sequence ID" value="GEU92373.1"/>
    <property type="molecule type" value="Genomic_DNA"/>
</dbReference>
<protein>
    <submittedName>
        <fullName evidence="2">Zinc knuckle CX2CX4HX4C</fullName>
    </submittedName>
</protein>
<sequence length="538" mass="60571">MNVPTSFEVHDACLEHVFQGLNDTSKVGSGSVNLEGKGMTGSIDVGATFEVPLTTTGDLHKLINDIKSGKHDKVLSGMTNDHRMETMKAIGTICKSIQADNNNDDVIPCKVSQVDDSIHLNVDESTIPSDPIILSVDINTKSTSYAGAACASVTDQPKVNSNFHTLVVDPVFDGINIFILRKAVKKVSNRFKHTIYGYFIGKRVAFLVFEYYAKNNWTKHGLKMVMMSSRALDEGYSSKNYVRKFLRALHPKWRTKVMTIEESKELTALTLDELIRNLKVHEMIIKKDSEIVKAKGERKSLSLKAKKESSDEEYLTSRIKDEEYVMAVRDFKNFFKRRGRFVRQPQNDKKTFLRRCDDKNGKGDRKCFRCGDPNHLIGKCLKPPKDKNQRAFVEDSWSDSSEEDDENVNDETCLVAQASSEICLGVDLKLDEWIKDSGCSKHMTGNQKLLSSYKAYNEVNVLFGSNLCGNIIGKDIISNDSLKIENVEDIDNLRFNWLTIGQMCDNKFRVTFSKHDSEITKDGKVIGQCPGFCVGESD</sequence>
<evidence type="ECO:0000259" key="1">
    <source>
        <dbReference type="Pfam" id="PF22936"/>
    </source>
</evidence>
<gene>
    <name evidence="2" type="ORF">Tci_064351</name>
</gene>
<dbReference type="InterPro" id="IPR054722">
    <property type="entry name" value="PolX-like_BBD"/>
</dbReference>
<accession>A0A6L2P1V7</accession>
<proteinExistence type="predicted"/>
<organism evidence="2">
    <name type="scientific">Tanacetum cinerariifolium</name>
    <name type="common">Dalmatian daisy</name>
    <name type="synonym">Chrysanthemum cinerariifolium</name>
    <dbReference type="NCBI Taxonomy" id="118510"/>
    <lineage>
        <taxon>Eukaryota</taxon>
        <taxon>Viridiplantae</taxon>
        <taxon>Streptophyta</taxon>
        <taxon>Embryophyta</taxon>
        <taxon>Tracheophyta</taxon>
        <taxon>Spermatophyta</taxon>
        <taxon>Magnoliopsida</taxon>
        <taxon>eudicotyledons</taxon>
        <taxon>Gunneridae</taxon>
        <taxon>Pentapetalae</taxon>
        <taxon>asterids</taxon>
        <taxon>campanulids</taxon>
        <taxon>Asterales</taxon>
        <taxon>Asteraceae</taxon>
        <taxon>Asteroideae</taxon>
        <taxon>Anthemideae</taxon>
        <taxon>Anthemidinae</taxon>
        <taxon>Tanacetum</taxon>
    </lineage>
</organism>
<evidence type="ECO:0000313" key="2">
    <source>
        <dbReference type="EMBL" id="GEU92373.1"/>
    </source>
</evidence>
<dbReference type="Pfam" id="PF22936">
    <property type="entry name" value="Pol_BBD"/>
    <property type="match status" value="1"/>
</dbReference>
<comment type="caution">
    <text evidence="2">The sequence shown here is derived from an EMBL/GenBank/DDBJ whole genome shotgun (WGS) entry which is preliminary data.</text>
</comment>